<dbReference type="GO" id="GO:0016020">
    <property type="term" value="C:membrane"/>
    <property type="evidence" value="ECO:0007669"/>
    <property type="project" value="UniProtKB-SubCell"/>
</dbReference>
<feature type="domain" description="ABC-2 type transporter transmembrane" evidence="6">
    <location>
        <begin position="22"/>
        <end position="166"/>
    </location>
</feature>
<proteinExistence type="predicted"/>
<dbReference type="Proteomes" id="UP000294854">
    <property type="component" value="Unassembled WGS sequence"/>
</dbReference>
<dbReference type="Pfam" id="PF12698">
    <property type="entry name" value="ABC2_membrane_3"/>
    <property type="match status" value="1"/>
</dbReference>
<keyword evidence="3 5" id="KW-1133">Transmembrane helix</keyword>
<feature type="transmembrane region" description="Helical" evidence="5">
    <location>
        <begin position="807"/>
        <end position="826"/>
    </location>
</feature>
<comment type="caution">
    <text evidence="7">The sequence shown here is derived from an EMBL/GenBank/DDBJ whole genome shotgun (WGS) entry which is preliminary data.</text>
</comment>
<dbReference type="InterPro" id="IPR023908">
    <property type="entry name" value="xxxLxxG_rpt"/>
</dbReference>
<dbReference type="GO" id="GO:0140359">
    <property type="term" value="F:ABC-type transporter activity"/>
    <property type="evidence" value="ECO:0007669"/>
    <property type="project" value="InterPro"/>
</dbReference>
<dbReference type="NCBIfam" id="TIGR03057">
    <property type="entry name" value="xxxLxxG_by_4"/>
    <property type="match status" value="8"/>
</dbReference>
<feature type="transmembrane region" description="Helical" evidence="5">
    <location>
        <begin position="742"/>
        <end position="768"/>
    </location>
</feature>
<dbReference type="NCBIfam" id="TIGR03061">
    <property type="entry name" value="pip_yhgE_Nterm"/>
    <property type="match status" value="1"/>
</dbReference>
<dbReference type="InterPro" id="IPR051328">
    <property type="entry name" value="T7SS_ABC-Transporter"/>
</dbReference>
<evidence type="ECO:0000313" key="8">
    <source>
        <dbReference type="Proteomes" id="UP000294854"/>
    </source>
</evidence>
<evidence type="ECO:0000256" key="2">
    <source>
        <dbReference type="ARBA" id="ARBA00022692"/>
    </source>
</evidence>
<keyword evidence="2 5" id="KW-0812">Transmembrane</keyword>
<dbReference type="PANTHER" id="PTHR43077">
    <property type="entry name" value="TRANSPORT PERMEASE YVFS-RELATED"/>
    <property type="match status" value="1"/>
</dbReference>
<protein>
    <recommendedName>
        <fullName evidence="6">ABC-2 type transporter transmembrane domain-containing protein</fullName>
    </recommendedName>
</protein>
<evidence type="ECO:0000259" key="6">
    <source>
        <dbReference type="Pfam" id="PF12698"/>
    </source>
</evidence>
<evidence type="ECO:0000256" key="5">
    <source>
        <dbReference type="SAM" id="Phobius"/>
    </source>
</evidence>
<accession>A0A4R5NS15</accession>
<sequence>MSLLKAEWKSMISKRWTRIVMVALIFIPSLYAVIFLASLWDAYGKLSDLPVAIVNQDKTVSLNGTKTNVGNRLVKNLHNNNGLKWEYLNSESKADKGLKDGKYYMVLTIPKDFSKNSTTVLNKTPKQMDLSYKTAAGHSFIGEKMTTSAATQLKNKVSAQVTKTYAKTMFDAVKSAGSGLTKASNGAGKLDKGTEKLEAGDKTLNDGLQTLSTSTLKFKSGADTFDTSLGTYIKGVSKVNSGAKQVSTGLNQYVAGVATLNGGAGTLSDGLTKLGKQVSPLAKGVDQLNTGAKKLDTGLTTYTNGVKQVYTGANSLSDGLIQLRDGSTQLAGGMDTLDATLKANSAKIDALSGELTKGQTELKEAQTAFDQINVKVDDILNQTDQGKDIDSVVTLATNLQTQLSGLSEESNLTQLRKMANDPNLTSEQQSQLNGVISDMKDRQTKINAISSDVKSIKTAADSLTGSSSNTTAGEVAAIQSTLQTKLNELNSALTAGSNSMTQFAQLQSGVSQLTTASHKLNSGLITATNSQNLGKLVTGIGTLNNSSSQLTSGANQIYAGTSQMAGKMPTLTSGVNQLVSGGRQVASGTSQLNSKSGQLSSGAAAVASGTQQLASNGTKLQNGADTIDSSAGQLATGAGKLASGSKTLNSGLGTLGDGTHTLHTQLAAGAKQVAKLKATPKTYKMMSTPVKEDHDETAPVENNGTGMTPYMISVGLFVGGLTFTIMYDLYSPRKYPNKGSAWWASKASVVGAMAILQSIAVVSLLMIVDGLHPLHPWATFGVTLLTALAFLSLISLFAVALGKVGSFIMLVFMVLQLSGSAGTYPIELSNGFFEAIHGWLPMTYSIDALRNTLSIGGPIGKDVLYLFVMLIVSNLLWLGFYFVKHLHFRFQDDGTWTEDHTGILDKIR</sequence>
<dbReference type="InterPro" id="IPR013525">
    <property type="entry name" value="ABC2_TM"/>
</dbReference>
<reference evidence="7 8" key="1">
    <citation type="journal article" date="2019" name="Appl. Microbiol. Biotechnol.">
        <title>Uncovering carbohydrate metabolism through a genotype-phenotype association study of 56 lactic acid bacteria genomes.</title>
        <authorList>
            <person name="Buron-Moles G."/>
            <person name="Chailyan A."/>
            <person name="Dolejs I."/>
            <person name="Forster J."/>
            <person name="Miks M.H."/>
        </authorList>
    </citation>
    <scope>NUCLEOTIDE SEQUENCE [LARGE SCALE GENOMIC DNA]</scope>
    <source>
        <strain evidence="7 8">ATCC 49373</strain>
    </source>
</reference>
<dbReference type="NCBIfam" id="TIGR03062">
    <property type="entry name" value="pip_yhgE_Cterm"/>
    <property type="match status" value="1"/>
</dbReference>
<feature type="transmembrane region" description="Helical" evidence="5">
    <location>
        <begin position="863"/>
        <end position="883"/>
    </location>
</feature>
<dbReference type="Gene3D" id="1.10.287.950">
    <property type="entry name" value="Methyl-accepting chemotaxis protein"/>
    <property type="match status" value="2"/>
</dbReference>
<comment type="subcellular location">
    <subcellularLocation>
        <location evidence="1">Membrane</location>
        <topology evidence="1">Multi-pass membrane protein</topology>
    </subcellularLocation>
</comment>
<feature type="transmembrane region" description="Helical" evidence="5">
    <location>
        <begin position="710"/>
        <end position="730"/>
    </location>
</feature>
<feature type="transmembrane region" description="Helical" evidence="5">
    <location>
        <begin position="780"/>
        <end position="800"/>
    </location>
</feature>
<dbReference type="InterPro" id="IPR017501">
    <property type="entry name" value="Phage_infect_YhgE_C"/>
</dbReference>
<keyword evidence="8" id="KW-1185">Reference proteome</keyword>
<dbReference type="InterPro" id="IPR017500">
    <property type="entry name" value="Phage_infect_YhgE_N"/>
</dbReference>
<dbReference type="EMBL" id="PUFO01000016">
    <property type="protein sequence ID" value="TDG79916.1"/>
    <property type="molecule type" value="Genomic_DNA"/>
</dbReference>
<dbReference type="STRING" id="1122149.FD44_GL001833"/>
<evidence type="ECO:0000256" key="4">
    <source>
        <dbReference type="ARBA" id="ARBA00023136"/>
    </source>
</evidence>
<dbReference type="OrthoDB" id="9811483at2"/>
<evidence type="ECO:0000313" key="7">
    <source>
        <dbReference type="EMBL" id="TDG79916.1"/>
    </source>
</evidence>
<dbReference type="AlphaFoldDB" id="A0A4R5NS15"/>
<feature type="transmembrane region" description="Helical" evidence="5">
    <location>
        <begin position="20"/>
        <end position="40"/>
    </location>
</feature>
<gene>
    <name evidence="7" type="ORF">C5L31_002135</name>
</gene>
<evidence type="ECO:0000256" key="1">
    <source>
        <dbReference type="ARBA" id="ARBA00004141"/>
    </source>
</evidence>
<keyword evidence="4 5" id="KW-0472">Membrane</keyword>
<name>A0A4R5NS15_9LACO</name>
<dbReference type="PANTHER" id="PTHR43077:SF5">
    <property type="entry name" value="PHAGE INFECTION PROTEIN"/>
    <property type="match status" value="1"/>
</dbReference>
<dbReference type="Gene3D" id="3.40.1710.10">
    <property type="entry name" value="abc type-2 transporter like domain"/>
    <property type="match status" value="1"/>
</dbReference>
<dbReference type="RefSeq" id="WP_010620311.1">
    <property type="nucleotide sequence ID" value="NZ_PUFO01000016.1"/>
</dbReference>
<evidence type="ECO:0000256" key="3">
    <source>
        <dbReference type="ARBA" id="ARBA00022989"/>
    </source>
</evidence>
<organism evidence="7 8">
    <name type="scientific">Secundilactobacillus malefermentans</name>
    <dbReference type="NCBI Taxonomy" id="176292"/>
    <lineage>
        <taxon>Bacteria</taxon>
        <taxon>Bacillati</taxon>
        <taxon>Bacillota</taxon>
        <taxon>Bacilli</taxon>
        <taxon>Lactobacillales</taxon>
        <taxon>Lactobacillaceae</taxon>
        <taxon>Secundilactobacillus</taxon>
    </lineage>
</organism>